<comment type="cofactor">
    <cofactor evidence="1">
        <name>[4Fe-4S] cluster</name>
        <dbReference type="ChEBI" id="CHEBI:49883"/>
    </cofactor>
</comment>
<evidence type="ECO:0000313" key="10">
    <source>
        <dbReference type="Proteomes" id="UP000315399"/>
    </source>
</evidence>
<dbReference type="Pfam" id="PF00037">
    <property type="entry name" value="Fer4"/>
    <property type="match status" value="2"/>
</dbReference>
<sequence length="87" mass="9708">MQALSKPSEGASGLTGMWRIKRPLLDPEKCNACMLCWLYCPEGTIARRRGGKPSIVYEYCKGCGICSEVCPSKAIRMLRRERGAPDR</sequence>
<keyword evidence="6" id="KW-0408">Iron</keyword>
<dbReference type="PANTHER" id="PTHR43724">
    <property type="entry name" value="PYRUVATE SYNTHASE SUBUNIT PORD"/>
    <property type="match status" value="1"/>
</dbReference>
<keyword evidence="3" id="KW-0479">Metal-binding</keyword>
<dbReference type="Gene3D" id="3.30.70.20">
    <property type="match status" value="1"/>
</dbReference>
<evidence type="ECO:0000313" key="9">
    <source>
        <dbReference type="EMBL" id="TDA37936.1"/>
    </source>
</evidence>
<dbReference type="GO" id="GO:0016625">
    <property type="term" value="F:oxidoreductase activity, acting on the aldehyde or oxo group of donors, iron-sulfur protein as acceptor"/>
    <property type="evidence" value="ECO:0007669"/>
    <property type="project" value="InterPro"/>
</dbReference>
<comment type="caution">
    <text evidence="9">The sequence shown here is derived from an EMBL/GenBank/DDBJ whole genome shotgun (WGS) entry which is preliminary data.</text>
</comment>
<dbReference type="AlphaFoldDB" id="A0A523BAG3"/>
<keyword evidence="2" id="KW-0004">4Fe-4S</keyword>
<accession>A0A523BAG3</accession>
<feature type="domain" description="4Fe-4S ferredoxin-type" evidence="8">
    <location>
        <begin position="51"/>
        <end position="80"/>
    </location>
</feature>
<evidence type="ECO:0000259" key="8">
    <source>
        <dbReference type="PROSITE" id="PS51379"/>
    </source>
</evidence>
<keyword evidence="5" id="KW-0813">Transport</keyword>
<dbReference type="InterPro" id="IPR017900">
    <property type="entry name" value="4Fe4S_Fe_S_CS"/>
</dbReference>
<dbReference type="GO" id="GO:0046872">
    <property type="term" value="F:metal ion binding"/>
    <property type="evidence" value="ECO:0007669"/>
    <property type="project" value="UniProtKB-KW"/>
</dbReference>
<evidence type="ECO:0000256" key="1">
    <source>
        <dbReference type="ARBA" id="ARBA00001966"/>
    </source>
</evidence>
<keyword evidence="7" id="KW-0411">Iron-sulfur</keyword>
<dbReference type="PROSITE" id="PS51379">
    <property type="entry name" value="4FE4S_FER_2"/>
    <property type="match status" value="2"/>
</dbReference>
<dbReference type="SUPFAM" id="SSF54862">
    <property type="entry name" value="4Fe-4S ferredoxins"/>
    <property type="match status" value="1"/>
</dbReference>
<reference evidence="9 10" key="1">
    <citation type="journal article" date="2019" name="Nat. Microbiol.">
        <title>Expanding anaerobic alkane metabolism in the domain of Archaea.</title>
        <authorList>
            <person name="Wang Y."/>
            <person name="Wegener G."/>
            <person name="Hou J."/>
            <person name="Wang F."/>
            <person name="Xiao X."/>
        </authorList>
    </citation>
    <scope>NUCLEOTIDE SEQUENCE [LARGE SCALE GENOMIC DNA]</scope>
    <source>
        <strain evidence="9">WYZ-LMO10</strain>
    </source>
</reference>
<feature type="domain" description="4Fe-4S ferredoxin-type" evidence="8">
    <location>
        <begin position="21"/>
        <end position="50"/>
    </location>
</feature>
<organism evidence="9 10">
    <name type="scientific">Thermoproteota archaeon</name>
    <dbReference type="NCBI Taxonomy" id="2056631"/>
    <lineage>
        <taxon>Archaea</taxon>
        <taxon>Thermoproteota</taxon>
    </lineage>
</organism>
<keyword evidence="5" id="KW-0249">Electron transport</keyword>
<evidence type="ECO:0000256" key="3">
    <source>
        <dbReference type="ARBA" id="ARBA00022723"/>
    </source>
</evidence>
<protein>
    <submittedName>
        <fullName evidence="9">Ferredoxin</fullName>
    </submittedName>
</protein>
<dbReference type="EMBL" id="QNVH01000050">
    <property type="protein sequence ID" value="TDA37936.1"/>
    <property type="molecule type" value="Genomic_DNA"/>
</dbReference>
<name>A0A523BAG3_9CREN</name>
<dbReference type="GO" id="GO:0051539">
    <property type="term" value="F:4 iron, 4 sulfur cluster binding"/>
    <property type="evidence" value="ECO:0007669"/>
    <property type="project" value="UniProtKB-KW"/>
</dbReference>
<evidence type="ECO:0000256" key="7">
    <source>
        <dbReference type="ARBA" id="ARBA00023014"/>
    </source>
</evidence>
<dbReference type="NCBIfam" id="TIGR02179">
    <property type="entry name" value="PorD_KorD"/>
    <property type="match status" value="1"/>
</dbReference>
<dbReference type="InterPro" id="IPR017896">
    <property type="entry name" value="4Fe4S_Fe-S-bd"/>
</dbReference>
<dbReference type="PANTHER" id="PTHR43724:SF1">
    <property type="entry name" value="PYRUVATE SYNTHASE SUBUNIT PORD"/>
    <property type="match status" value="1"/>
</dbReference>
<keyword evidence="4" id="KW-0677">Repeat</keyword>
<proteinExistence type="predicted"/>
<evidence type="ECO:0000256" key="6">
    <source>
        <dbReference type="ARBA" id="ARBA00023004"/>
    </source>
</evidence>
<dbReference type="InterPro" id="IPR011898">
    <property type="entry name" value="PorD_KorD"/>
</dbReference>
<dbReference type="Proteomes" id="UP000315399">
    <property type="component" value="Unassembled WGS sequence"/>
</dbReference>
<evidence type="ECO:0000256" key="2">
    <source>
        <dbReference type="ARBA" id="ARBA00022485"/>
    </source>
</evidence>
<dbReference type="PROSITE" id="PS00198">
    <property type="entry name" value="4FE4S_FER_1"/>
    <property type="match status" value="1"/>
</dbReference>
<evidence type="ECO:0000256" key="4">
    <source>
        <dbReference type="ARBA" id="ARBA00022737"/>
    </source>
</evidence>
<gene>
    <name evidence="9" type="ORF">DSO08_04865</name>
</gene>
<evidence type="ECO:0000256" key="5">
    <source>
        <dbReference type="ARBA" id="ARBA00022982"/>
    </source>
</evidence>